<evidence type="ECO:0000256" key="1">
    <source>
        <dbReference type="ARBA" id="ARBA00034120"/>
    </source>
</evidence>
<dbReference type="PROSITE" id="PS50878">
    <property type="entry name" value="RT_POL"/>
    <property type="match status" value="1"/>
</dbReference>
<dbReference type="InterPro" id="IPR051083">
    <property type="entry name" value="GrpII_Intron_Splice-Mob/Def"/>
</dbReference>
<name>A0A7V8NX16_9BACT</name>
<dbReference type="PANTHER" id="PTHR34047">
    <property type="entry name" value="NUCLEAR INTRON MATURASE 1, MITOCHONDRIAL-RELATED"/>
    <property type="match status" value="1"/>
</dbReference>
<dbReference type="NCBIfam" id="TIGR04416">
    <property type="entry name" value="group_II_RT_mat"/>
    <property type="match status" value="1"/>
</dbReference>
<feature type="non-terminal residue" evidence="3">
    <location>
        <position position="1"/>
    </location>
</feature>
<proteinExistence type="inferred from homology"/>
<organism evidence="3 4">
    <name type="scientific">Candidatus Acidiferrum panamense</name>
    <dbReference type="NCBI Taxonomy" id="2741543"/>
    <lineage>
        <taxon>Bacteria</taxon>
        <taxon>Pseudomonadati</taxon>
        <taxon>Acidobacteriota</taxon>
        <taxon>Terriglobia</taxon>
        <taxon>Candidatus Acidiferrales</taxon>
        <taxon>Candidatus Acidiferrum</taxon>
    </lineage>
</organism>
<dbReference type="EC" id="2.7.7.49" evidence="3"/>
<dbReference type="GO" id="GO:0003964">
    <property type="term" value="F:RNA-directed DNA polymerase activity"/>
    <property type="evidence" value="ECO:0007669"/>
    <property type="project" value="UniProtKB-KW"/>
</dbReference>
<feature type="domain" description="Reverse transcriptase" evidence="2">
    <location>
        <begin position="82"/>
        <end position="332"/>
    </location>
</feature>
<accession>A0A7V8NX16</accession>
<dbReference type="EMBL" id="JACDQQ010002811">
    <property type="protein sequence ID" value="MBA0089058.1"/>
    <property type="molecule type" value="Genomic_DNA"/>
</dbReference>
<comment type="caution">
    <text evidence="3">The sequence shown here is derived from an EMBL/GenBank/DDBJ whole genome shotgun (WGS) entry which is preliminary data.</text>
</comment>
<dbReference type="PANTHER" id="PTHR34047:SF8">
    <property type="entry name" value="PROTEIN YKFC"/>
    <property type="match status" value="1"/>
</dbReference>
<gene>
    <name evidence="3" type="primary">ltrA</name>
    <name evidence="3" type="ORF">HRJ53_29050</name>
</gene>
<protein>
    <submittedName>
        <fullName evidence="3">Group II intron reverse transcriptase/maturase</fullName>
        <ecNumber evidence="3">2.7.7.49</ecNumber>
    </submittedName>
</protein>
<dbReference type="CDD" id="cd01651">
    <property type="entry name" value="RT_G2_intron"/>
    <property type="match status" value="1"/>
</dbReference>
<reference evidence="3" key="1">
    <citation type="submission" date="2020-06" db="EMBL/GenBank/DDBJ databases">
        <title>Legume-microbial interactions unlock mineral nutrients during tropical forest succession.</title>
        <authorList>
            <person name="Epihov D.Z."/>
        </authorList>
    </citation>
    <scope>NUCLEOTIDE SEQUENCE [LARGE SCALE GENOMIC DNA]</scope>
    <source>
        <strain evidence="3">Pan2503</strain>
    </source>
</reference>
<dbReference type="InterPro" id="IPR043502">
    <property type="entry name" value="DNA/RNA_pol_sf"/>
</dbReference>
<keyword evidence="3" id="KW-0695">RNA-directed DNA polymerase</keyword>
<keyword evidence="3" id="KW-0808">Transferase</keyword>
<evidence type="ECO:0000259" key="2">
    <source>
        <dbReference type="PROSITE" id="PS50878"/>
    </source>
</evidence>
<dbReference type="InterPro" id="IPR030931">
    <property type="entry name" value="Group_II_RT_mat"/>
</dbReference>
<evidence type="ECO:0000313" key="3">
    <source>
        <dbReference type="EMBL" id="MBA0089058.1"/>
    </source>
</evidence>
<dbReference type="AlphaFoldDB" id="A0A7V8NX16"/>
<keyword evidence="3" id="KW-0548">Nucleotidyltransferase</keyword>
<comment type="similarity">
    <text evidence="1">Belongs to the bacterial reverse transcriptase family.</text>
</comment>
<evidence type="ECO:0000313" key="4">
    <source>
        <dbReference type="Proteomes" id="UP000567293"/>
    </source>
</evidence>
<dbReference type="SUPFAM" id="SSF56672">
    <property type="entry name" value="DNA/RNA polymerases"/>
    <property type="match status" value="1"/>
</dbReference>
<dbReference type="InterPro" id="IPR000477">
    <property type="entry name" value="RT_dom"/>
</dbReference>
<dbReference type="Proteomes" id="UP000567293">
    <property type="component" value="Unassembled WGS sequence"/>
</dbReference>
<keyword evidence="4" id="KW-1185">Reference proteome</keyword>
<dbReference type="Pfam" id="PF00078">
    <property type="entry name" value="RVT_1"/>
    <property type="match status" value="1"/>
</dbReference>
<sequence>GNASQQSTRRAQDRESVSQALERIRQVARQRKKERFTSLFHHISVELLRVAFFALKRDAAPGVDGLTWQDYEADLDRKIEDLHARVHRGAYRALPSRRHYIPKADGQQRPLAIAALEDKIVQKAACAVLNAIYEEDFFGFSYGFRPKRSQHDALDALITGIHCTKVNYIFDADLRSFFDSVSQQWLIRFLKHRINDTRMLRLIQKWLKAGVLEDGVLTVSDRGTGQGSVISPLLANVYLHYVFDLWAERWRHREAVGNVIIVRYADDLIIGFELDKDARRFQEAMCDRLREFSLSLHPEKTRLIEFGRFAVERRAHRRLGKPETFNFLGFTFICGTSSGGQFQIKRKTRRDRMRAKLKEIKEEMRQRRHHSIPEQGHWLRQVVTGFFAYHAVPTNIWSLGTFRFRIIDLWRRSLRRRSQKDGTTWRRITKLANDFLPRARILHPWPQERFAVRYPRWEPSARMGPARFCAGGAQ</sequence>